<dbReference type="EMBL" id="HG994580">
    <property type="protein sequence ID" value="CAF2755091.1"/>
    <property type="molecule type" value="Genomic_DNA"/>
</dbReference>
<evidence type="ECO:0000313" key="2">
    <source>
        <dbReference type="Proteomes" id="UP000675881"/>
    </source>
</evidence>
<sequence>MDNITIFQRSNKHSHGATKSQVVALQLKQTLKESSKLTPFQSTRALLTNAISSADGATISELPPLTNVARSIRGWKSGSTKCRQWILDPNNALPSLREPNFQRYNKGYSDGSLRVYEVSAVDFESQHCSAAPIETPLSGVYLWLLGGVLRGLQSVGGGFWTPITPCHP</sequence>
<accession>A0A7R8GZM0</accession>
<evidence type="ECO:0000313" key="1">
    <source>
        <dbReference type="EMBL" id="CAF2755091.1"/>
    </source>
</evidence>
<organism evidence="1 2">
    <name type="scientific">Lepeophtheirus salmonis</name>
    <name type="common">Salmon louse</name>
    <name type="synonym">Caligus salmonis</name>
    <dbReference type="NCBI Taxonomy" id="72036"/>
    <lineage>
        <taxon>Eukaryota</taxon>
        <taxon>Metazoa</taxon>
        <taxon>Ecdysozoa</taxon>
        <taxon>Arthropoda</taxon>
        <taxon>Crustacea</taxon>
        <taxon>Multicrustacea</taxon>
        <taxon>Hexanauplia</taxon>
        <taxon>Copepoda</taxon>
        <taxon>Siphonostomatoida</taxon>
        <taxon>Caligidae</taxon>
        <taxon>Lepeophtheirus</taxon>
    </lineage>
</organism>
<proteinExistence type="predicted"/>
<dbReference type="Proteomes" id="UP000675881">
    <property type="component" value="Chromosome 1"/>
</dbReference>
<gene>
    <name evidence="1" type="ORF">LSAA_2127</name>
</gene>
<name>A0A7R8GZM0_LEPSM</name>
<dbReference type="AlphaFoldDB" id="A0A7R8GZM0"/>
<reference evidence="1" key="1">
    <citation type="submission" date="2021-02" db="EMBL/GenBank/DDBJ databases">
        <authorList>
            <person name="Bekaert M."/>
        </authorList>
    </citation>
    <scope>NUCLEOTIDE SEQUENCE</scope>
    <source>
        <strain evidence="1">IoA-00</strain>
    </source>
</reference>
<keyword evidence="2" id="KW-1185">Reference proteome</keyword>
<protein>
    <submittedName>
        <fullName evidence="1">(salmon louse) hypothetical protein</fullName>
    </submittedName>
</protein>